<proteinExistence type="predicted"/>
<reference evidence="1 2" key="1">
    <citation type="submission" date="2019-10" db="EMBL/GenBank/DDBJ databases">
        <title>Whole genome shotgun sequence of Acrocarpospora pleiomorpha NBRC 16267.</title>
        <authorList>
            <person name="Ichikawa N."/>
            <person name="Kimura A."/>
            <person name="Kitahashi Y."/>
            <person name="Komaki H."/>
            <person name="Oguchi A."/>
        </authorList>
    </citation>
    <scope>NUCLEOTIDE SEQUENCE [LARGE SCALE GENOMIC DNA]</scope>
    <source>
        <strain evidence="1 2">NBRC 16267</strain>
    </source>
</reference>
<name>A0A5M3XBK7_9ACTN</name>
<accession>A0A5M3XBK7</accession>
<evidence type="ECO:0000313" key="1">
    <source>
        <dbReference type="EMBL" id="GES18016.1"/>
    </source>
</evidence>
<protein>
    <submittedName>
        <fullName evidence="1">Uncharacterized protein</fullName>
    </submittedName>
</protein>
<keyword evidence="2" id="KW-1185">Reference proteome</keyword>
<dbReference type="EMBL" id="BLAF01000006">
    <property type="protein sequence ID" value="GES18016.1"/>
    <property type="molecule type" value="Genomic_DNA"/>
</dbReference>
<dbReference type="Proteomes" id="UP000377595">
    <property type="component" value="Unassembled WGS sequence"/>
</dbReference>
<organism evidence="1 2">
    <name type="scientific">Acrocarpospora pleiomorpha</name>
    <dbReference type="NCBI Taxonomy" id="90975"/>
    <lineage>
        <taxon>Bacteria</taxon>
        <taxon>Bacillati</taxon>
        <taxon>Actinomycetota</taxon>
        <taxon>Actinomycetes</taxon>
        <taxon>Streptosporangiales</taxon>
        <taxon>Streptosporangiaceae</taxon>
        <taxon>Acrocarpospora</taxon>
    </lineage>
</organism>
<sequence>MRAGDGNRTRAVSLGITYWPCCPELGKQGCRSGRVGWPYVSASDRGSPSVLARIWHGNSLVVHRLAAAGSAASAEAPVVHVKRMDVEADYHQAYLVDEGVSHGRV</sequence>
<dbReference type="AlphaFoldDB" id="A0A5M3XBK7"/>
<evidence type="ECO:0000313" key="2">
    <source>
        <dbReference type="Proteomes" id="UP000377595"/>
    </source>
</evidence>
<comment type="caution">
    <text evidence="1">The sequence shown here is derived from an EMBL/GenBank/DDBJ whole genome shotgun (WGS) entry which is preliminary data.</text>
</comment>
<gene>
    <name evidence="1" type="ORF">Aple_009110</name>
</gene>